<accession>A0ACB8UAD1</accession>
<protein>
    <submittedName>
        <fullName evidence="1">Uncharacterized protein</fullName>
    </submittedName>
</protein>
<proteinExistence type="predicted"/>
<feature type="non-terminal residue" evidence="1">
    <location>
        <position position="273"/>
    </location>
</feature>
<sequence>MDHHHIIRSPFLEDNTDFQPSSSTSAHFDLPNVESSYDPYTFEPGYPQDHVPFPHTPSYNGSPFSQYSELPTYGNTDAPDALNLFQDDNPSGITIREEYDPTDYDAPNNSSLLTFDESYMSADLSNPHVAITPPAYDQPSPTAYDHASPASSNGLDDDHLSRGSSNSSYVHPNSPPLNDFAANFESMRFDSSPSWGNAQLPGGGDRASPPVQKPQSPPQLVIPDISSPATTVHDEPPIINAPDGDGVPSGPQLHIVPATPISGGGIHAQHVPF</sequence>
<reference evidence="1" key="1">
    <citation type="journal article" date="2021" name="Environ. Microbiol.">
        <title>Gene family expansions and transcriptome signatures uncover fungal adaptations to wood decay.</title>
        <authorList>
            <person name="Hage H."/>
            <person name="Miyauchi S."/>
            <person name="Viragh M."/>
            <person name="Drula E."/>
            <person name="Min B."/>
            <person name="Chaduli D."/>
            <person name="Navarro D."/>
            <person name="Favel A."/>
            <person name="Norest M."/>
            <person name="Lesage-Meessen L."/>
            <person name="Balint B."/>
            <person name="Merenyi Z."/>
            <person name="de Eugenio L."/>
            <person name="Morin E."/>
            <person name="Martinez A.T."/>
            <person name="Baldrian P."/>
            <person name="Stursova M."/>
            <person name="Martinez M.J."/>
            <person name="Novotny C."/>
            <person name="Magnuson J.K."/>
            <person name="Spatafora J.W."/>
            <person name="Maurice S."/>
            <person name="Pangilinan J."/>
            <person name="Andreopoulos W."/>
            <person name="LaButti K."/>
            <person name="Hundley H."/>
            <person name="Na H."/>
            <person name="Kuo A."/>
            <person name="Barry K."/>
            <person name="Lipzen A."/>
            <person name="Henrissat B."/>
            <person name="Riley R."/>
            <person name="Ahrendt S."/>
            <person name="Nagy L.G."/>
            <person name="Grigoriev I.V."/>
            <person name="Martin F."/>
            <person name="Rosso M.N."/>
        </authorList>
    </citation>
    <scope>NUCLEOTIDE SEQUENCE</scope>
    <source>
        <strain evidence="1">CBS 384.51</strain>
    </source>
</reference>
<comment type="caution">
    <text evidence="1">The sequence shown here is derived from an EMBL/GenBank/DDBJ whole genome shotgun (WGS) entry which is preliminary data.</text>
</comment>
<dbReference type="Proteomes" id="UP001055072">
    <property type="component" value="Unassembled WGS sequence"/>
</dbReference>
<gene>
    <name evidence="1" type="ORF">BDY19DRAFT_886606</name>
</gene>
<keyword evidence="2" id="KW-1185">Reference proteome</keyword>
<dbReference type="EMBL" id="MU274906">
    <property type="protein sequence ID" value="KAI0091074.1"/>
    <property type="molecule type" value="Genomic_DNA"/>
</dbReference>
<name>A0ACB8UAD1_9APHY</name>
<evidence type="ECO:0000313" key="1">
    <source>
        <dbReference type="EMBL" id="KAI0091074.1"/>
    </source>
</evidence>
<organism evidence="1 2">
    <name type="scientific">Irpex rosettiformis</name>
    <dbReference type="NCBI Taxonomy" id="378272"/>
    <lineage>
        <taxon>Eukaryota</taxon>
        <taxon>Fungi</taxon>
        <taxon>Dikarya</taxon>
        <taxon>Basidiomycota</taxon>
        <taxon>Agaricomycotina</taxon>
        <taxon>Agaricomycetes</taxon>
        <taxon>Polyporales</taxon>
        <taxon>Irpicaceae</taxon>
        <taxon>Irpex</taxon>
    </lineage>
</organism>
<evidence type="ECO:0000313" key="2">
    <source>
        <dbReference type="Proteomes" id="UP001055072"/>
    </source>
</evidence>